<dbReference type="InterPro" id="IPR013083">
    <property type="entry name" value="Znf_RING/FYVE/PHD"/>
</dbReference>
<feature type="compositionally biased region" description="Acidic residues" evidence="5">
    <location>
        <begin position="310"/>
        <end position="328"/>
    </location>
</feature>
<keyword evidence="8" id="KW-1185">Reference proteome</keyword>
<dbReference type="SMART" id="SM00744">
    <property type="entry name" value="RINGv"/>
    <property type="match status" value="1"/>
</dbReference>
<gene>
    <name evidence="7" type="ORF">TeGR_g2423</name>
</gene>
<keyword evidence="3" id="KW-0862">Zinc</keyword>
<dbReference type="SUPFAM" id="SSF57850">
    <property type="entry name" value="RING/U-box"/>
    <property type="match status" value="1"/>
</dbReference>
<reference evidence="7 8" key="1">
    <citation type="journal article" date="2023" name="Commun. Biol.">
        <title>Genome analysis of Parmales, the sister group of diatoms, reveals the evolutionary specialization of diatoms from phago-mixotrophs to photoautotrophs.</title>
        <authorList>
            <person name="Ban H."/>
            <person name="Sato S."/>
            <person name="Yoshikawa S."/>
            <person name="Yamada K."/>
            <person name="Nakamura Y."/>
            <person name="Ichinomiya M."/>
            <person name="Sato N."/>
            <person name="Blanc-Mathieu R."/>
            <person name="Endo H."/>
            <person name="Kuwata A."/>
            <person name="Ogata H."/>
        </authorList>
    </citation>
    <scope>NUCLEOTIDE SEQUENCE [LARGE SCALE GENOMIC DNA]</scope>
</reference>
<keyword evidence="2 4" id="KW-0863">Zinc-finger</keyword>
<comment type="caution">
    <text evidence="7">The sequence shown here is derived from an EMBL/GenBank/DDBJ whole genome shotgun (WGS) entry which is preliminary data.</text>
</comment>
<dbReference type="CDD" id="cd16448">
    <property type="entry name" value="RING-H2"/>
    <property type="match status" value="1"/>
</dbReference>
<feature type="domain" description="RING-type" evidence="6">
    <location>
        <begin position="228"/>
        <end position="276"/>
    </location>
</feature>
<evidence type="ECO:0000256" key="2">
    <source>
        <dbReference type="ARBA" id="ARBA00022771"/>
    </source>
</evidence>
<dbReference type="SMART" id="SM00184">
    <property type="entry name" value="RING"/>
    <property type="match status" value="1"/>
</dbReference>
<name>A0ABQ6M6X5_9STRA</name>
<keyword evidence="1" id="KW-0479">Metal-binding</keyword>
<dbReference type="EMBL" id="BRYB01001214">
    <property type="protein sequence ID" value="GMI20696.1"/>
    <property type="molecule type" value="Genomic_DNA"/>
</dbReference>
<feature type="region of interest" description="Disordered" evidence="5">
    <location>
        <begin position="58"/>
        <end position="120"/>
    </location>
</feature>
<evidence type="ECO:0000313" key="8">
    <source>
        <dbReference type="Proteomes" id="UP001165060"/>
    </source>
</evidence>
<accession>A0ABQ6M6X5</accession>
<feature type="compositionally biased region" description="Low complexity" evidence="5">
    <location>
        <begin position="98"/>
        <end position="107"/>
    </location>
</feature>
<evidence type="ECO:0000256" key="3">
    <source>
        <dbReference type="ARBA" id="ARBA00022833"/>
    </source>
</evidence>
<dbReference type="Pfam" id="PF13639">
    <property type="entry name" value="zf-RING_2"/>
    <property type="match status" value="1"/>
</dbReference>
<feature type="compositionally biased region" description="Polar residues" evidence="5">
    <location>
        <begin position="68"/>
        <end position="79"/>
    </location>
</feature>
<dbReference type="PANTHER" id="PTHR45969">
    <property type="entry name" value="RING ZINC FINGER PROTEIN-RELATED"/>
    <property type="match status" value="1"/>
</dbReference>
<dbReference type="PROSITE" id="PS50089">
    <property type="entry name" value="ZF_RING_2"/>
    <property type="match status" value="1"/>
</dbReference>
<evidence type="ECO:0000313" key="7">
    <source>
        <dbReference type="EMBL" id="GMI20696.1"/>
    </source>
</evidence>
<sequence>MYFPASATHNPTVGYGWRDTRPSAPTWGTLPQRAIHPLLVPANHNPYLPFLRHAPALTPPSLPKPQPLTRSPSNSSASSLDCDDELPAVPSRPPSSPTPSSTSSISPPCTPPPTLKRLPTVLPKAPSLTWFDTSLSLLLSPSLANLTAPTCPDTFLRTTMDAARAEEFRRRHLTVTSNSSLRLASPPPADDADDADPAGSLSASGWEMVSTTLTLDPTASSSPGRGGCRICLEAFGGRETMKLPCGCGFHKDCILTWLSGSASAPSCYTNRCPTCNAILTSESPTHSPLTTSIPPWSFQTIGRSLASNPTDDDEGPENPAEEEEDDSVAELPRHVIALSRAWRGKAEERRRGFACVV</sequence>
<feature type="region of interest" description="Disordered" evidence="5">
    <location>
        <begin position="300"/>
        <end position="330"/>
    </location>
</feature>
<organism evidence="7 8">
    <name type="scientific">Tetraparma gracilis</name>
    <dbReference type="NCBI Taxonomy" id="2962635"/>
    <lineage>
        <taxon>Eukaryota</taxon>
        <taxon>Sar</taxon>
        <taxon>Stramenopiles</taxon>
        <taxon>Ochrophyta</taxon>
        <taxon>Bolidophyceae</taxon>
        <taxon>Parmales</taxon>
        <taxon>Triparmaceae</taxon>
        <taxon>Tetraparma</taxon>
    </lineage>
</organism>
<dbReference type="Gene3D" id="3.30.40.10">
    <property type="entry name" value="Zinc/RING finger domain, C3HC4 (zinc finger)"/>
    <property type="match status" value="1"/>
</dbReference>
<dbReference type="PANTHER" id="PTHR45969:SF69">
    <property type="entry name" value="FINGER DOMAIN PROTEIN, PUTATIVE (AFU_ORTHOLOGUE AFUA_3G12190)-RELATED"/>
    <property type="match status" value="1"/>
</dbReference>
<feature type="compositionally biased region" description="Polar residues" evidence="5">
    <location>
        <begin position="300"/>
        <end position="309"/>
    </location>
</feature>
<dbReference type="Proteomes" id="UP001165060">
    <property type="component" value="Unassembled WGS sequence"/>
</dbReference>
<evidence type="ECO:0000256" key="4">
    <source>
        <dbReference type="PROSITE-ProRule" id="PRU00175"/>
    </source>
</evidence>
<dbReference type="InterPro" id="IPR011016">
    <property type="entry name" value="Znf_RING-CH"/>
</dbReference>
<evidence type="ECO:0000256" key="1">
    <source>
        <dbReference type="ARBA" id="ARBA00022723"/>
    </source>
</evidence>
<dbReference type="InterPro" id="IPR001841">
    <property type="entry name" value="Znf_RING"/>
</dbReference>
<evidence type="ECO:0000256" key="5">
    <source>
        <dbReference type="SAM" id="MobiDB-lite"/>
    </source>
</evidence>
<feature type="region of interest" description="Disordered" evidence="5">
    <location>
        <begin position="176"/>
        <end position="201"/>
    </location>
</feature>
<protein>
    <recommendedName>
        <fullName evidence="6">RING-type domain-containing protein</fullName>
    </recommendedName>
</protein>
<evidence type="ECO:0000259" key="6">
    <source>
        <dbReference type="PROSITE" id="PS50089"/>
    </source>
</evidence>
<proteinExistence type="predicted"/>